<dbReference type="RefSeq" id="WP_344516063.1">
    <property type="nucleotide sequence ID" value="NZ_BAAAQD010000083.1"/>
</dbReference>
<evidence type="ECO:0000313" key="2">
    <source>
        <dbReference type="EMBL" id="GAA1578868.1"/>
    </source>
</evidence>
<evidence type="ECO:0008006" key="4">
    <source>
        <dbReference type="Google" id="ProtNLM"/>
    </source>
</evidence>
<feature type="compositionally biased region" description="Polar residues" evidence="1">
    <location>
        <begin position="303"/>
        <end position="325"/>
    </location>
</feature>
<protein>
    <recommendedName>
        <fullName evidence="4">Transposase</fullName>
    </recommendedName>
</protein>
<dbReference type="Proteomes" id="UP001501470">
    <property type="component" value="Unassembled WGS sequence"/>
</dbReference>
<dbReference type="EMBL" id="BAAAQD010000083">
    <property type="protein sequence ID" value="GAA1578868.1"/>
    <property type="molecule type" value="Genomic_DNA"/>
</dbReference>
<name>A0ABN2DMB2_9ACTN</name>
<keyword evidence="3" id="KW-1185">Reference proteome</keyword>
<accession>A0ABN2DMB2</accession>
<feature type="compositionally biased region" description="Basic residues" evidence="1">
    <location>
        <begin position="202"/>
        <end position="229"/>
    </location>
</feature>
<sequence>MTSGAASLVAEAVATTKAVLADQRAATPHAAAAGEIVLRADSALYSRAVVTACRRARVRFSITVRVDAKVRAAIATIGEDAWTEIRYPQPVWDDEQQRFISRAQIAETAYTAFEGTRHEVTARLIVRRIPDLKKSTVDEQGELFTVWRYHAAFTDSPYLLVQAEAQHRGHAIIEQVFAELIDGPRTPAIRPVQRQQRLADLHRHRTQPHPRRRHPRRTTTPHRPRRHRPPAGSPDTPARSQSICRNTGRGNTTGDGRSPPRTPHPTDRPQQTVPRSRRRPPHNARPHRTVERTGNPAGHPHTSRPTPEIISSDQPSSETPSVDQG</sequence>
<feature type="compositionally biased region" description="Low complexity" evidence="1">
    <location>
        <begin position="245"/>
        <end position="257"/>
    </location>
</feature>
<feature type="region of interest" description="Disordered" evidence="1">
    <location>
        <begin position="192"/>
        <end position="325"/>
    </location>
</feature>
<proteinExistence type="predicted"/>
<comment type="caution">
    <text evidence="2">The sequence shown here is derived from an EMBL/GenBank/DDBJ whole genome shotgun (WGS) entry which is preliminary data.</text>
</comment>
<organism evidence="2 3">
    <name type="scientific">Dactylosporangium maewongense</name>
    <dbReference type="NCBI Taxonomy" id="634393"/>
    <lineage>
        <taxon>Bacteria</taxon>
        <taxon>Bacillati</taxon>
        <taxon>Actinomycetota</taxon>
        <taxon>Actinomycetes</taxon>
        <taxon>Micromonosporales</taxon>
        <taxon>Micromonosporaceae</taxon>
        <taxon>Dactylosporangium</taxon>
    </lineage>
</organism>
<feature type="compositionally biased region" description="Basic residues" evidence="1">
    <location>
        <begin position="275"/>
        <end position="287"/>
    </location>
</feature>
<reference evidence="2 3" key="1">
    <citation type="journal article" date="2019" name="Int. J. Syst. Evol. Microbiol.">
        <title>The Global Catalogue of Microorganisms (GCM) 10K type strain sequencing project: providing services to taxonomists for standard genome sequencing and annotation.</title>
        <authorList>
            <consortium name="The Broad Institute Genomics Platform"/>
            <consortium name="The Broad Institute Genome Sequencing Center for Infectious Disease"/>
            <person name="Wu L."/>
            <person name="Ma J."/>
        </authorList>
    </citation>
    <scope>NUCLEOTIDE SEQUENCE [LARGE SCALE GENOMIC DNA]</scope>
    <source>
        <strain evidence="2 3">JCM 15933</strain>
    </source>
</reference>
<gene>
    <name evidence="2" type="ORF">GCM10009827_120360</name>
</gene>
<evidence type="ECO:0000313" key="3">
    <source>
        <dbReference type="Proteomes" id="UP001501470"/>
    </source>
</evidence>
<evidence type="ECO:0000256" key="1">
    <source>
        <dbReference type="SAM" id="MobiDB-lite"/>
    </source>
</evidence>